<organism evidence="1 2">
    <name type="scientific">Rhabditophanes sp. KR3021</name>
    <dbReference type="NCBI Taxonomy" id="114890"/>
    <lineage>
        <taxon>Eukaryota</taxon>
        <taxon>Metazoa</taxon>
        <taxon>Ecdysozoa</taxon>
        <taxon>Nematoda</taxon>
        <taxon>Chromadorea</taxon>
        <taxon>Rhabditida</taxon>
        <taxon>Tylenchina</taxon>
        <taxon>Panagrolaimomorpha</taxon>
        <taxon>Strongyloidoidea</taxon>
        <taxon>Alloionematidae</taxon>
        <taxon>Rhabditophanes</taxon>
    </lineage>
</organism>
<accession>A0AC35UB74</accession>
<evidence type="ECO:0000313" key="2">
    <source>
        <dbReference type="WBParaSite" id="RSKR_0000919900.1"/>
    </source>
</evidence>
<dbReference type="Proteomes" id="UP000095286">
    <property type="component" value="Unplaced"/>
</dbReference>
<protein>
    <submittedName>
        <fullName evidence="2">Nudix hydrolase domain-containing protein</fullName>
    </submittedName>
</protein>
<dbReference type="WBParaSite" id="RSKR_0000919900.1">
    <property type="protein sequence ID" value="RSKR_0000919900.1"/>
    <property type="gene ID" value="RSKR_0000919900"/>
</dbReference>
<proteinExistence type="predicted"/>
<evidence type="ECO:0000313" key="1">
    <source>
        <dbReference type="Proteomes" id="UP000095286"/>
    </source>
</evidence>
<name>A0AC35UB74_9BILA</name>
<sequence>MALSKVIKSASTILWNSEVKHVLMLQRGNTAKFMPGAYVFPGGVSEQQHDFSFPVDSTNFGAVMSQPILCEEMKTDFGMRITSLRELFEETGLLMVADKANSEKEVLSTLDDPALAKARVKVKEDPSSFKDIFKDFIADVQCLTPWSNWLTPNIYPKRFNTVFFGIDVKENHKIDLCSKEMSDHIWKKPSHIIDSVHQGRSLPPPQFYELCRIRLLGKMKMHQLTDPTLLYPQVAKCPDDPDIIITLLPGDFLYQLEDQQNIRMLRFTKQQLDLESTTKPIHRMTYHLNPIYTSQQLHIKNINPKSKDKIHLFYLQQNKPWLH</sequence>
<reference evidence="2" key="1">
    <citation type="submission" date="2016-11" db="UniProtKB">
        <authorList>
            <consortium name="WormBaseParasite"/>
        </authorList>
    </citation>
    <scope>IDENTIFICATION</scope>
    <source>
        <strain evidence="2">KR3021</strain>
    </source>
</reference>